<proteinExistence type="predicted"/>
<keyword evidence="2" id="KW-1185">Reference proteome</keyword>
<dbReference type="Proteomes" id="UP001060215">
    <property type="component" value="Chromosome 14"/>
</dbReference>
<name>A0ACC0FLV9_9ERIC</name>
<gene>
    <name evidence="1" type="ORF">LOK49_LG13G00768</name>
</gene>
<evidence type="ECO:0000313" key="1">
    <source>
        <dbReference type="EMBL" id="KAI7989818.1"/>
    </source>
</evidence>
<organism evidence="1 2">
    <name type="scientific">Camellia lanceoleosa</name>
    <dbReference type="NCBI Taxonomy" id="1840588"/>
    <lineage>
        <taxon>Eukaryota</taxon>
        <taxon>Viridiplantae</taxon>
        <taxon>Streptophyta</taxon>
        <taxon>Embryophyta</taxon>
        <taxon>Tracheophyta</taxon>
        <taxon>Spermatophyta</taxon>
        <taxon>Magnoliopsida</taxon>
        <taxon>eudicotyledons</taxon>
        <taxon>Gunneridae</taxon>
        <taxon>Pentapetalae</taxon>
        <taxon>asterids</taxon>
        <taxon>Ericales</taxon>
        <taxon>Theaceae</taxon>
        <taxon>Camellia</taxon>
    </lineage>
</organism>
<accession>A0ACC0FLV9</accession>
<reference evidence="1 2" key="1">
    <citation type="journal article" date="2022" name="Plant J.">
        <title>Chromosome-level genome of Camellia lanceoleosa provides a valuable resource for understanding genome evolution and self-incompatibility.</title>
        <authorList>
            <person name="Gong W."/>
            <person name="Xiao S."/>
            <person name="Wang L."/>
            <person name="Liao Z."/>
            <person name="Chang Y."/>
            <person name="Mo W."/>
            <person name="Hu G."/>
            <person name="Li W."/>
            <person name="Zhao G."/>
            <person name="Zhu H."/>
            <person name="Hu X."/>
            <person name="Ji K."/>
            <person name="Xiang X."/>
            <person name="Song Q."/>
            <person name="Yuan D."/>
            <person name="Jin S."/>
            <person name="Zhang L."/>
        </authorList>
    </citation>
    <scope>NUCLEOTIDE SEQUENCE [LARGE SCALE GENOMIC DNA]</scope>
    <source>
        <strain evidence="1">SQ_2022a</strain>
    </source>
</reference>
<dbReference type="EMBL" id="CM045771">
    <property type="protein sequence ID" value="KAI7989818.1"/>
    <property type="molecule type" value="Genomic_DNA"/>
</dbReference>
<evidence type="ECO:0000313" key="2">
    <source>
        <dbReference type="Proteomes" id="UP001060215"/>
    </source>
</evidence>
<sequence length="141" mass="15290">MTQIHTRNLILQRDPKKLKLVKNKEKSTPSETNPLLSDHRHNSFPSQPPTIYSLNTTSLRLAMLCTSHPAGNDDSTTHVPSSFEFPVQSIVSATTDALLQLRSAASSSLAFILDVITLLATSDSPATSSASTSSFFSEELC</sequence>
<comment type="caution">
    <text evidence="1">The sequence shown here is derived from an EMBL/GenBank/DDBJ whole genome shotgun (WGS) entry which is preliminary data.</text>
</comment>
<protein>
    <submittedName>
        <fullName evidence="1">Uncharacterized protein</fullName>
    </submittedName>
</protein>